<dbReference type="Proteomes" id="UP001161017">
    <property type="component" value="Unassembled WGS sequence"/>
</dbReference>
<protein>
    <recommendedName>
        <fullName evidence="3 8">Mediator of RNA polymerase II transcription subunit 17</fullName>
    </recommendedName>
    <alternativeName>
        <fullName evidence="7 8">Mediator complex subunit 17</fullName>
    </alternativeName>
</protein>
<evidence type="ECO:0000256" key="2">
    <source>
        <dbReference type="ARBA" id="ARBA00005635"/>
    </source>
</evidence>
<comment type="function">
    <text evidence="8">Component of the Mediator complex, a coactivator involved in the regulated transcription of nearly all RNA polymerase II-dependent genes. Mediator functions as a bridge to convey information from gene-specific regulatory proteins to the basal RNA polymerase II transcription machinery. Mediator is recruited to promoters by direct interactions with regulatory proteins and serves as a scaffold for the assembly of a functional preinitiation complex with RNA polymerase II and the general transcription factors.</text>
</comment>
<dbReference type="InterPro" id="IPR019313">
    <property type="entry name" value="Mediator_Med17"/>
</dbReference>
<evidence type="ECO:0000256" key="4">
    <source>
        <dbReference type="ARBA" id="ARBA00023015"/>
    </source>
</evidence>
<dbReference type="GO" id="GO:0006357">
    <property type="term" value="P:regulation of transcription by RNA polymerase II"/>
    <property type="evidence" value="ECO:0007669"/>
    <property type="project" value="InterPro"/>
</dbReference>
<dbReference type="PANTHER" id="PTHR13114:SF7">
    <property type="entry name" value="MEDIATOR OF RNA POLYMERASE II TRANSCRIPTION SUBUNIT 17"/>
    <property type="match status" value="1"/>
</dbReference>
<evidence type="ECO:0000256" key="6">
    <source>
        <dbReference type="ARBA" id="ARBA00023242"/>
    </source>
</evidence>
<keyword evidence="6 8" id="KW-0539">Nucleus</keyword>
<dbReference type="Pfam" id="PF10156">
    <property type="entry name" value="Med17"/>
    <property type="match status" value="1"/>
</dbReference>
<dbReference type="Gene3D" id="6.10.250.2620">
    <property type="match status" value="1"/>
</dbReference>
<evidence type="ECO:0000313" key="9">
    <source>
        <dbReference type="EMBL" id="MDI1486133.1"/>
    </source>
</evidence>
<dbReference type="GO" id="GO:0016592">
    <property type="term" value="C:mediator complex"/>
    <property type="evidence" value="ECO:0007669"/>
    <property type="project" value="InterPro"/>
</dbReference>
<comment type="similarity">
    <text evidence="2 8">Belongs to the Mediator complex subunit 17 family.</text>
</comment>
<dbReference type="PANTHER" id="PTHR13114">
    <property type="entry name" value="MEDIATOR OF RNA POLYMERASE II TRANSCRIPTION SUBUNIT 17"/>
    <property type="match status" value="1"/>
</dbReference>
<keyword evidence="4 8" id="KW-0805">Transcription regulation</keyword>
<name>A0AA43QGJ6_9LECA</name>
<proteinExistence type="inferred from homology"/>
<evidence type="ECO:0000256" key="8">
    <source>
        <dbReference type="RuleBase" id="RU364140"/>
    </source>
</evidence>
<accession>A0AA43QGJ6</accession>
<comment type="subunit">
    <text evidence="8">Component of the Mediator complex.</text>
</comment>
<evidence type="ECO:0000256" key="7">
    <source>
        <dbReference type="ARBA" id="ARBA00032014"/>
    </source>
</evidence>
<keyword evidence="8" id="KW-0010">Activator</keyword>
<gene>
    <name evidence="9" type="primary">SRB4</name>
    <name evidence="8" type="synonym">MED17</name>
    <name evidence="9" type="ORF">OHK93_004323</name>
</gene>
<dbReference type="AlphaFoldDB" id="A0AA43QGJ6"/>
<keyword evidence="10" id="KW-1185">Reference proteome</keyword>
<reference evidence="9" key="1">
    <citation type="journal article" date="2023" name="Genome Biol. Evol.">
        <title>First Whole Genome Sequence and Flow Cytometry Genome Size Data for the Lichen-Forming Fungus Ramalina farinacea (Ascomycota).</title>
        <authorList>
            <person name="Llewellyn T."/>
            <person name="Mian S."/>
            <person name="Hill R."/>
            <person name="Leitch I.J."/>
            <person name="Gaya E."/>
        </authorList>
    </citation>
    <scope>NUCLEOTIDE SEQUENCE</scope>
    <source>
        <strain evidence="9">LIQ254RAFAR</strain>
    </source>
</reference>
<dbReference type="GO" id="GO:0003712">
    <property type="term" value="F:transcription coregulator activity"/>
    <property type="evidence" value="ECO:0007669"/>
    <property type="project" value="InterPro"/>
</dbReference>
<evidence type="ECO:0000256" key="5">
    <source>
        <dbReference type="ARBA" id="ARBA00023163"/>
    </source>
</evidence>
<evidence type="ECO:0000313" key="10">
    <source>
        <dbReference type="Proteomes" id="UP001161017"/>
    </source>
</evidence>
<dbReference type="GO" id="GO:0070847">
    <property type="term" value="C:core mediator complex"/>
    <property type="evidence" value="ECO:0007669"/>
    <property type="project" value="TreeGrafter"/>
</dbReference>
<comment type="subcellular location">
    <subcellularLocation>
        <location evidence="1 8">Nucleus</location>
    </subcellularLocation>
</comment>
<dbReference type="EMBL" id="JAPUFD010000002">
    <property type="protein sequence ID" value="MDI1486133.1"/>
    <property type="molecule type" value="Genomic_DNA"/>
</dbReference>
<organism evidence="9 10">
    <name type="scientific">Ramalina farinacea</name>
    <dbReference type="NCBI Taxonomy" id="258253"/>
    <lineage>
        <taxon>Eukaryota</taxon>
        <taxon>Fungi</taxon>
        <taxon>Dikarya</taxon>
        <taxon>Ascomycota</taxon>
        <taxon>Pezizomycotina</taxon>
        <taxon>Lecanoromycetes</taxon>
        <taxon>OSLEUM clade</taxon>
        <taxon>Lecanoromycetidae</taxon>
        <taxon>Lecanorales</taxon>
        <taxon>Lecanorineae</taxon>
        <taxon>Ramalinaceae</taxon>
        <taxon>Ramalina</taxon>
    </lineage>
</organism>
<evidence type="ECO:0000256" key="3">
    <source>
        <dbReference type="ARBA" id="ARBA00019610"/>
    </source>
</evidence>
<evidence type="ECO:0000256" key="1">
    <source>
        <dbReference type="ARBA" id="ARBA00004123"/>
    </source>
</evidence>
<sequence>MSNITVSLQAPIAPNPEKNSLQYLISRINEQKGSFRDVTEESLEEEIRNGQATDVALEDDDHMDTGEEVEDAKTKKERVREAREEMLKSIGQANLCDRPHTGMLTLCSQATYESAMALDFTSLLLSLRTPGPAGLTMSSTLKENIPMGSLGSEVVQSQKKSSAEEEQDRMLLMGWRMQSLNTAADSLLQSATRLEGEIGKETRYWNQILAVKERGWPMSRLPREKHTLGVHYGFAEARASFRDKGVGALRRDEDGDVSLDRGPKAVNGRLRVRILQGGSPISTVYSRPLPDRSSDSLEGEILEARNSIYDEELVHEIQREAQYLANHGVQCIDNRVFLPYESNQQIELSLESSDEASEQMERSSHDDIPELISIFLRLSLSQAHLQNLHDRSKPPSAIREGKQPHKIYQLLAPIVQILQHRASMSALQYLLHQVTGYMAKAGLLFSSEMEPFSPKLESSGSLSNDSPPARVQAVLGLISAFTSSTIHITLPGQSAPLRLRIFTSIAAPNFGTSYYIHHPSAPGSKESVSSLPSLADFKIELGSLLQRAIKHHITRSIHTWQNAENGVDVILRANPETKAKDKLAVSADLNHFRVDWQRSGNLLESRAMTWVWYADHGPLQQETRPLHEVLSDLPSSAYQASR</sequence>
<keyword evidence="5 8" id="KW-0804">Transcription</keyword>
<comment type="caution">
    <text evidence="9">The sequence shown here is derived from an EMBL/GenBank/DDBJ whole genome shotgun (WGS) entry which is preliminary data.</text>
</comment>